<feature type="non-terminal residue" evidence="1">
    <location>
        <position position="776"/>
    </location>
</feature>
<gene>
    <name evidence="1" type="ORF">PGLA1383_LOCUS46128</name>
</gene>
<reference evidence="1" key="1">
    <citation type="submission" date="2021-02" db="EMBL/GenBank/DDBJ databases">
        <authorList>
            <person name="Dougan E. K."/>
            <person name="Rhodes N."/>
            <person name="Thang M."/>
            <person name="Chan C."/>
        </authorList>
    </citation>
    <scope>NUCLEOTIDE SEQUENCE</scope>
</reference>
<dbReference type="OrthoDB" id="405842at2759"/>
<dbReference type="AlphaFoldDB" id="A0A813GSX2"/>
<dbReference type="EMBL" id="CAJNNV010029691">
    <property type="protein sequence ID" value="CAE8629697.1"/>
    <property type="molecule type" value="Genomic_DNA"/>
</dbReference>
<keyword evidence="2" id="KW-1185">Reference proteome</keyword>
<organism evidence="1 2">
    <name type="scientific">Polarella glacialis</name>
    <name type="common">Dinoflagellate</name>
    <dbReference type="NCBI Taxonomy" id="89957"/>
    <lineage>
        <taxon>Eukaryota</taxon>
        <taxon>Sar</taxon>
        <taxon>Alveolata</taxon>
        <taxon>Dinophyceae</taxon>
        <taxon>Suessiales</taxon>
        <taxon>Suessiaceae</taxon>
        <taxon>Polarella</taxon>
    </lineage>
</organism>
<feature type="non-terminal residue" evidence="1">
    <location>
        <position position="1"/>
    </location>
</feature>
<proteinExistence type="predicted"/>
<name>A0A813GSX2_POLGL</name>
<protein>
    <submittedName>
        <fullName evidence="1">Uncharacterized protein</fullName>
    </submittedName>
</protein>
<evidence type="ECO:0000313" key="2">
    <source>
        <dbReference type="Proteomes" id="UP000654075"/>
    </source>
</evidence>
<dbReference type="Proteomes" id="UP000654075">
    <property type="component" value="Unassembled WGS sequence"/>
</dbReference>
<accession>A0A813GSX2</accession>
<comment type="caution">
    <text evidence="1">The sequence shown here is derived from an EMBL/GenBank/DDBJ whole genome shotgun (WGS) entry which is preliminary data.</text>
</comment>
<evidence type="ECO:0000313" key="1">
    <source>
        <dbReference type="EMBL" id="CAE8629697.1"/>
    </source>
</evidence>
<sequence>LDSDPGKGQLNDDLLGQVTLSSVEFTGRPFDGELTLLEGGKGFTPTLRIKVQVQGSAESAAKAAADRKETAAQSNHMSAAHAQAMADSQQRFEVELKEFKDRLPLITDDVVNWHARVFQALADDDRMIRRGRFVSYSDKLFGVPCGPLAGRLFDLVTEKKGSDHQTHLSHGSAMGAMWLAFALFALCSAQILPEYASNITVYHINPVSAGVIPRNMNTGDIQGDLYFYLGQFLLPVECANVSNQTRSGFDCKNPERIDPHRVVTQVGLEIDSRLTTYSGCNLCNGKSPMSGEPCKEGTYTCDCFSEEEGGVCDPQKVGQQNITERYAPQAANSKCARALQQICGSTLSNASLCQQCVHSNFQRLANETCDHNVLDRFCPSQEFGCTSASPEWSCWYDNLPRKTGGYWYSTQTEGLCNASSPESPCGWKVQSTRSVKDSCLREKLMTSVEAQSPACFNACGPRNATSRCYIFCFFDTLLGPDARHSTSKPLAGMDLKVLEGAWLGAFLPESSGGCEEIDMKRQRIAGGSFPAMAVARVPAECRVKTGRKVLGPLLLILAASFFCFFSGEGNETTFTGGSLSSWTGSLNSLAAQDRQIASESKVAMGVVPITEARLRYDGTTKHEYLRRLKFRRECAGIQYTRTFGYVMKWDDKTGEGVVIDQEQTQKYLVIRDDITKCYHNHKTLGRAEFIEFFATDEMDEVAGLPLAKNVTGAHGGYVKGSEEFRNVMLDHGTFPKRWKDEYSTYEKKVGEWYLAKKWRCTDYKLKKTTKRVDKKR</sequence>